<feature type="region of interest" description="Disordered" evidence="2">
    <location>
        <begin position="193"/>
        <end position="244"/>
    </location>
</feature>
<gene>
    <name evidence="3" type="ORF">B0A48_06490</name>
</gene>
<feature type="compositionally biased region" description="Polar residues" evidence="2">
    <location>
        <begin position="144"/>
        <end position="153"/>
    </location>
</feature>
<evidence type="ECO:0000256" key="1">
    <source>
        <dbReference type="SAM" id="Coils"/>
    </source>
</evidence>
<feature type="compositionally biased region" description="Polar residues" evidence="2">
    <location>
        <begin position="341"/>
        <end position="362"/>
    </location>
</feature>
<feature type="compositionally biased region" description="Polar residues" evidence="2">
    <location>
        <begin position="1"/>
        <end position="23"/>
    </location>
</feature>
<organism evidence="3 4">
    <name type="scientific">Cryoendolithus antarcticus</name>
    <dbReference type="NCBI Taxonomy" id="1507870"/>
    <lineage>
        <taxon>Eukaryota</taxon>
        <taxon>Fungi</taxon>
        <taxon>Dikarya</taxon>
        <taxon>Ascomycota</taxon>
        <taxon>Pezizomycotina</taxon>
        <taxon>Dothideomycetes</taxon>
        <taxon>Dothideomycetidae</taxon>
        <taxon>Cladosporiales</taxon>
        <taxon>Cladosporiaceae</taxon>
        <taxon>Cryoendolithus</taxon>
    </lineage>
</organism>
<sequence>MSTHRPATDGRTLTPTLAANWTPRTPLAPRVVVAPTSSPGGAVRRPLTVRQDALAGPLNARATPPRQTETPVKDLGNVTPRSSTRKTRVEGSGMPVDGGQSPSLISGRASVTSDRGGDGVSSIASGRATRPKSLIGGAGRARSPLTTSPGFVDLSSQAVGSIDSRFFHASEARNLEPAPKKVEAKKPAAFFYADGQHEGTNGVTATRKSSRPSSIVSDARTSGVRARTDPVSGPLNSPPILSPALSTVSNTSPFFATLPRHSAAARSPSPSKENIHLSYRKGASQIFGSRPSPLPSPQALEGAQRPLAPRTISSEQTPHRKSPSLSSLDSPASNEPRRRSATTLEPQNNTPSPLSLQTQTKPAESPLSPTKGLSDLASDARRERKLLDLEISNSSLLAINASLEREVRRQKSELKRFRRLSRAGRFDDRTARLSEGLSAVGEADEDAEPGDYDADFGLPSGFTDIYDGSSHSEDDDESSSVFSNDTSAMSPSRRLGSARDAARLAKDEERLRKDLERHKELLVQSQMMNQSLKRCTFAAEDMLREGRRALDYHVKISDVKLGGRVLANEHDQDNALHSLDSSEDAGPGAADEGDDTLLAAEDIVEEQTLGFLDVWQGFGGEGRGTGSLESSDFGDRDSGIEVDMPPLLASTAVAAGLDGLLGADLGRPPEMSRWRPGIRWGNTIS</sequence>
<evidence type="ECO:0000256" key="2">
    <source>
        <dbReference type="SAM" id="MobiDB-lite"/>
    </source>
</evidence>
<dbReference type="AlphaFoldDB" id="A0A1V8TB77"/>
<name>A0A1V8TB77_9PEZI</name>
<dbReference type="PANTHER" id="PTHR38701:SF1">
    <property type="entry name" value="UP-REGULATED DURING SEPTATION PROTEIN 1 DOMAIN-CONTAINING PROTEIN"/>
    <property type="match status" value="1"/>
</dbReference>
<feature type="compositionally biased region" description="Low complexity" evidence="2">
    <location>
        <begin position="323"/>
        <end position="333"/>
    </location>
</feature>
<dbReference type="PANTHER" id="PTHR38701">
    <property type="entry name" value="CHROMOSOME 8, WHOLE GENOME SHOTGUN SEQUENCE"/>
    <property type="match status" value="1"/>
</dbReference>
<feature type="compositionally biased region" description="Polar residues" evidence="2">
    <location>
        <begin position="198"/>
        <end position="220"/>
    </location>
</feature>
<dbReference type="OrthoDB" id="2555519at2759"/>
<evidence type="ECO:0000313" key="4">
    <source>
        <dbReference type="Proteomes" id="UP000192596"/>
    </source>
</evidence>
<keyword evidence="1" id="KW-0175">Coiled coil</keyword>
<dbReference type="STRING" id="1507870.A0A1V8TB77"/>
<feature type="coiled-coil region" evidence="1">
    <location>
        <begin position="393"/>
        <end position="420"/>
    </location>
</feature>
<accession>A0A1V8TB77</accession>
<reference evidence="4" key="1">
    <citation type="submission" date="2017-03" db="EMBL/GenBank/DDBJ databases">
        <title>Genomes of endolithic fungi from Antarctica.</title>
        <authorList>
            <person name="Coleine C."/>
            <person name="Masonjones S."/>
            <person name="Stajich J.E."/>
        </authorList>
    </citation>
    <scope>NUCLEOTIDE SEQUENCE [LARGE SCALE GENOMIC DNA]</scope>
    <source>
        <strain evidence="4">CCFEE 5527</strain>
    </source>
</reference>
<protein>
    <submittedName>
        <fullName evidence="3">Uncharacterized protein</fullName>
    </submittedName>
</protein>
<feature type="region of interest" description="Disordered" evidence="2">
    <location>
        <begin position="463"/>
        <end position="501"/>
    </location>
</feature>
<feature type="compositionally biased region" description="Polar residues" evidence="2">
    <location>
        <begin position="100"/>
        <end position="113"/>
    </location>
</feature>
<comment type="caution">
    <text evidence="3">The sequence shown here is derived from an EMBL/GenBank/DDBJ whole genome shotgun (WGS) entry which is preliminary data.</text>
</comment>
<dbReference type="Proteomes" id="UP000192596">
    <property type="component" value="Unassembled WGS sequence"/>
</dbReference>
<dbReference type="EMBL" id="NAJO01000012">
    <property type="protein sequence ID" value="OQO08620.1"/>
    <property type="molecule type" value="Genomic_DNA"/>
</dbReference>
<keyword evidence="4" id="KW-1185">Reference proteome</keyword>
<dbReference type="InParanoid" id="A0A1V8TB77"/>
<proteinExistence type="predicted"/>
<feature type="region of interest" description="Disordered" evidence="2">
    <location>
        <begin position="285"/>
        <end position="377"/>
    </location>
</feature>
<feature type="region of interest" description="Disordered" evidence="2">
    <location>
        <begin position="1"/>
        <end position="153"/>
    </location>
</feature>
<evidence type="ECO:0000313" key="3">
    <source>
        <dbReference type="EMBL" id="OQO08620.1"/>
    </source>
</evidence>